<dbReference type="InterPro" id="IPR016131">
    <property type="entry name" value="Haemerythrin_Fe_BS"/>
</dbReference>
<evidence type="ECO:0000256" key="2">
    <source>
        <dbReference type="ARBA" id="ARBA00022621"/>
    </source>
</evidence>
<dbReference type="PROSITE" id="PS00550">
    <property type="entry name" value="HEMERYTHRINS"/>
    <property type="match status" value="1"/>
</dbReference>
<dbReference type="CDD" id="cd12107">
    <property type="entry name" value="Hemerythrin"/>
    <property type="match status" value="1"/>
</dbReference>
<evidence type="ECO:0000313" key="7">
    <source>
        <dbReference type="Proteomes" id="UP000709959"/>
    </source>
</evidence>
<evidence type="ECO:0000259" key="5">
    <source>
        <dbReference type="Pfam" id="PF01814"/>
    </source>
</evidence>
<dbReference type="InterPro" id="IPR012312">
    <property type="entry name" value="Hemerythrin-like"/>
</dbReference>
<accession>A0A936K7A2</accession>
<keyword evidence="2" id="KW-0813">Transport</keyword>
<keyword evidence="2" id="KW-0561">Oxygen transport</keyword>
<comment type="similarity">
    <text evidence="1">Belongs to the hemerythrin family.</text>
</comment>
<dbReference type="GO" id="GO:0046872">
    <property type="term" value="F:metal ion binding"/>
    <property type="evidence" value="ECO:0007669"/>
    <property type="project" value="UniProtKB-KW"/>
</dbReference>
<dbReference type="NCBIfam" id="TIGR02481">
    <property type="entry name" value="hemeryth_dom"/>
    <property type="match status" value="1"/>
</dbReference>
<dbReference type="Proteomes" id="UP000709959">
    <property type="component" value="Unassembled WGS sequence"/>
</dbReference>
<keyword evidence="3" id="KW-0479">Metal-binding</keyword>
<dbReference type="Gene3D" id="1.20.120.50">
    <property type="entry name" value="Hemerythrin-like"/>
    <property type="match status" value="1"/>
</dbReference>
<dbReference type="EMBL" id="JADKCH010000028">
    <property type="protein sequence ID" value="MBK8573709.1"/>
    <property type="molecule type" value="Genomic_DNA"/>
</dbReference>
<evidence type="ECO:0000256" key="4">
    <source>
        <dbReference type="ARBA" id="ARBA00023004"/>
    </source>
</evidence>
<dbReference type="InterPro" id="IPR012827">
    <property type="entry name" value="Hemerythrin_metal-bd"/>
</dbReference>
<name>A0A936K7A2_9BACT</name>
<dbReference type="InterPro" id="IPR050669">
    <property type="entry name" value="Hemerythrin"/>
</dbReference>
<dbReference type="NCBIfam" id="NF033749">
    <property type="entry name" value="bact_hemeryth"/>
    <property type="match status" value="1"/>
</dbReference>
<dbReference type="PANTHER" id="PTHR37164:SF1">
    <property type="entry name" value="BACTERIOHEMERYTHRIN"/>
    <property type="match status" value="1"/>
</dbReference>
<gene>
    <name evidence="6" type="ORF">IPN91_14040</name>
</gene>
<keyword evidence="4" id="KW-0408">Iron</keyword>
<evidence type="ECO:0000313" key="6">
    <source>
        <dbReference type="EMBL" id="MBK8573709.1"/>
    </source>
</evidence>
<dbReference type="GO" id="GO:0005344">
    <property type="term" value="F:oxygen carrier activity"/>
    <property type="evidence" value="ECO:0007669"/>
    <property type="project" value="UniProtKB-KW"/>
</dbReference>
<reference evidence="6 7" key="1">
    <citation type="submission" date="2020-10" db="EMBL/GenBank/DDBJ databases">
        <title>Connecting structure to function with the recovery of over 1000 high-quality activated sludge metagenome-assembled genomes encoding full-length rRNA genes using long-read sequencing.</title>
        <authorList>
            <person name="Singleton C.M."/>
            <person name="Petriglieri F."/>
            <person name="Kristensen J.M."/>
            <person name="Kirkegaard R.H."/>
            <person name="Michaelsen T.Y."/>
            <person name="Andersen M.H."/>
            <person name="Karst S.M."/>
            <person name="Dueholm M.S."/>
            <person name="Nielsen P.H."/>
            <person name="Albertsen M."/>
        </authorList>
    </citation>
    <scope>NUCLEOTIDE SEQUENCE [LARGE SCALE GENOMIC DNA]</scope>
    <source>
        <strain evidence="6">OdNE_18-Q3-R46-58_MAXAC.008</strain>
    </source>
</reference>
<proteinExistence type="inferred from homology"/>
<evidence type="ECO:0000256" key="3">
    <source>
        <dbReference type="ARBA" id="ARBA00022723"/>
    </source>
</evidence>
<protein>
    <submittedName>
        <fullName evidence="6">Hemerythrin family protein</fullName>
    </submittedName>
</protein>
<organism evidence="6 7">
    <name type="scientific">Candidatus Geothrix odensensis</name>
    <dbReference type="NCBI Taxonomy" id="2954440"/>
    <lineage>
        <taxon>Bacteria</taxon>
        <taxon>Pseudomonadati</taxon>
        <taxon>Acidobacteriota</taxon>
        <taxon>Holophagae</taxon>
        <taxon>Holophagales</taxon>
        <taxon>Holophagaceae</taxon>
        <taxon>Geothrix</taxon>
    </lineage>
</organism>
<dbReference type="Pfam" id="PF01814">
    <property type="entry name" value="Hemerythrin"/>
    <property type="match status" value="1"/>
</dbReference>
<comment type="caution">
    <text evidence="6">The sequence shown here is derived from an EMBL/GenBank/DDBJ whole genome shotgun (WGS) entry which is preliminary data.</text>
</comment>
<dbReference type="PANTHER" id="PTHR37164">
    <property type="entry name" value="BACTERIOHEMERYTHRIN"/>
    <property type="match status" value="1"/>
</dbReference>
<dbReference type="InterPro" id="IPR035938">
    <property type="entry name" value="Hemerythrin-like_sf"/>
</dbReference>
<feature type="domain" description="Hemerythrin-like" evidence="5">
    <location>
        <begin position="12"/>
        <end position="127"/>
    </location>
</feature>
<dbReference type="SUPFAM" id="SSF47188">
    <property type="entry name" value="Hemerythrin-like"/>
    <property type="match status" value="1"/>
</dbReference>
<evidence type="ECO:0000256" key="1">
    <source>
        <dbReference type="ARBA" id="ARBA00010587"/>
    </source>
</evidence>
<sequence>MSMVVWNPAWETGIPLIDQQHRELLAQFEGLLVAIHENHADDRIPPLLQFLADYVETHFSMEENLMQVVGYPGFAGHKTIHDRMRARVGQLVEAAKGNPATLTEEVIDFLTDWLLRHINEEDRRMARHLQHADGHQASPGPGIVP</sequence>
<dbReference type="AlphaFoldDB" id="A0A936K7A2"/>